<dbReference type="PANTHER" id="PTHR31157">
    <property type="entry name" value="SCP DOMAIN-CONTAINING PROTEIN"/>
    <property type="match status" value="1"/>
</dbReference>
<dbReference type="InterPro" id="IPR014044">
    <property type="entry name" value="CAP_dom"/>
</dbReference>
<keyword evidence="4" id="KW-1185">Reference proteome</keyword>
<dbReference type="CDD" id="cd05379">
    <property type="entry name" value="CAP_bacterial"/>
    <property type="match status" value="1"/>
</dbReference>
<dbReference type="Proteomes" id="UP000602510">
    <property type="component" value="Unassembled WGS sequence"/>
</dbReference>
<feature type="domain" description="SCP" evidence="2">
    <location>
        <begin position="99"/>
        <end position="180"/>
    </location>
</feature>
<feature type="compositionally biased region" description="Low complexity" evidence="1">
    <location>
        <begin position="242"/>
        <end position="282"/>
    </location>
</feature>
<dbReference type="Pfam" id="PF00188">
    <property type="entry name" value="CAP"/>
    <property type="match status" value="1"/>
</dbReference>
<feature type="region of interest" description="Disordered" evidence="1">
    <location>
        <begin position="237"/>
        <end position="290"/>
    </location>
</feature>
<gene>
    <name evidence="3" type="ORF">GN244_ATG16937</name>
</gene>
<comment type="caution">
    <text evidence="3">The sequence shown here is derived from an EMBL/GenBank/DDBJ whole genome shotgun (WGS) entry which is preliminary data.</text>
</comment>
<dbReference type="InterPro" id="IPR035940">
    <property type="entry name" value="CAP_sf"/>
</dbReference>
<protein>
    <submittedName>
        <fullName evidence="3">Cysteine-rich secretory protein family</fullName>
    </submittedName>
</protein>
<evidence type="ECO:0000313" key="3">
    <source>
        <dbReference type="EMBL" id="KAF4031209.1"/>
    </source>
</evidence>
<dbReference type="SUPFAM" id="SSF55797">
    <property type="entry name" value="PR-1-like"/>
    <property type="match status" value="1"/>
</dbReference>
<dbReference type="PANTHER" id="PTHR31157:SF1">
    <property type="entry name" value="SCP DOMAIN-CONTAINING PROTEIN"/>
    <property type="match status" value="1"/>
</dbReference>
<evidence type="ECO:0000259" key="2">
    <source>
        <dbReference type="Pfam" id="PF00188"/>
    </source>
</evidence>
<sequence length="290" mass="31066">MTTTVSAVSVPLERSRPTTVFNARGEYHTGQTNGAPLRWPTYLHQTDTFAGPSLALLLIVAAASNTDASYLRKLGGTTIATNVKTYAAYDDYAPAMLTAGLSPLCLNKKLHTAAQRHSDDMAIKDYMAHDGSDGSSMSERITQAGYVWSAVAENVAAGQVNVDAVMVAWINSPEHLENIMGEYTMFAPGTRSTRKAHTSTTGRRTSVRVKQSSATVPPRAARQRCRTLLRTWTWFRGEAETEAPTPAPTSVTDAPVTDAPATEAPVTPAPTTSTTSTPETPAQADCQSNF</sequence>
<organism evidence="3 4">
    <name type="scientific">Phytophthora infestans</name>
    <name type="common">Potato late blight agent</name>
    <name type="synonym">Botrytis infestans</name>
    <dbReference type="NCBI Taxonomy" id="4787"/>
    <lineage>
        <taxon>Eukaryota</taxon>
        <taxon>Sar</taxon>
        <taxon>Stramenopiles</taxon>
        <taxon>Oomycota</taxon>
        <taxon>Peronosporomycetes</taxon>
        <taxon>Peronosporales</taxon>
        <taxon>Peronosporaceae</taxon>
        <taxon>Phytophthora</taxon>
    </lineage>
</organism>
<dbReference type="Gene3D" id="3.40.33.10">
    <property type="entry name" value="CAP"/>
    <property type="match status" value="1"/>
</dbReference>
<dbReference type="AlphaFoldDB" id="A0A833SHZ4"/>
<proteinExistence type="predicted"/>
<dbReference type="EMBL" id="WSZM01000598">
    <property type="protein sequence ID" value="KAF4031209.1"/>
    <property type="molecule type" value="Genomic_DNA"/>
</dbReference>
<name>A0A833SHZ4_PHYIN</name>
<reference evidence="3" key="1">
    <citation type="submission" date="2020-04" db="EMBL/GenBank/DDBJ databases">
        <title>Hybrid Assembly of Korean Phytophthora infestans isolates.</title>
        <authorList>
            <person name="Prokchorchik M."/>
            <person name="Lee Y."/>
            <person name="Seo J."/>
            <person name="Cho J.-H."/>
            <person name="Park Y.-E."/>
            <person name="Jang D.-C."/>
            <person name="Im J.-S."/>
            <person name="Choi J.-G."/>
            <person name="Park H.-J."/>
            <person name="Lee G.-B."/>
            <person name="Lee Y.-G."/>
            <person name="Hong S.-Y."/>
            <person name="Cho K."/>
            <person name="Sohn K.H."/>
        </authorList>
    </citation>
    <scope>NUCLEOTIDE SEQUENCE</scope>
    <source>
        <strain evidence="3">KR_1_A1</strain>
    </source>
</reference>
<evidence type="ECO:0000313" key="4">
    <source>
        <dbReference type="Proteomes" id="UP000602510"/>
    </source>
</evidence>
<evidence type="ECO:0000256" key="1">
    <source>
        <dbReference type="SAM" id="MobiDB-lite"/>
    </source>
</evidence>
<accession>A0A833SHZ4</accession>